<dbReference type="CGD" id="CAL0000169467">
    <property type="gene designation" value="Cd36_71870"/>
</dbReference>
<dbReference type="InterPro" id="IPR016159">
    <property type="entry name" value="Cullin_repeat-like_dom_sf"/>
</dbReference>
<evidence type="ECO:0000256" key="1">
    <source>
        <dbReference type="ARBA" id="ARBA00006756"/>
    </source>
</evidence>
<dbReference type="GeneID" id="8048954"/>
<dbReference type="Gene3D" id="1.20.1280.170">
    <property type="entry name" value="Exocyst complex component Exo70"/>
    <property type="match status" value="1"/>
</dbReference>
<dbReference type="Gene3D" id="1.10.357.60">
    <property type="match status" value="1"/>
</dbReference>
<reference evidence="6 7" key="1">
    <citation type="journal article" date="2009" name="Genome Res.">
        <title>Comparative genomics of the fungal pathogens Candida dubliniensis and Candida albicans.</title>
        <authorList>
            <person name="Jackson A.P."/>
            <person name="Gamble J.A."/>
            <person name="Yeomans T."/>
            <person name="Moran G.P."/>
            <person name="Saunders D."/>
            <person name="Harris D."/>
            <person name="Aslett M."/>
            <person name="Barrell J.F."/>
            <person name="Butler G."/>
            <person name="Citiulo F."/>
            <person name="Coleman D.C."/>
            <person name="de Groot P.W.J."/>
            <person name="Goodwin T.J."/>
            <person name="Quail M.A."/>
            <person name="McQuillan J."/>
            <person name="Munro C.A."/>
            <person name="Pain A."/>
            <person name="Poulter R.T."/>
            <person name="Rajandream M.A."/>
            <person name="Renauld H."/>
            <person name="Spiering M.J."/>
            <person name="Tivey A."/>
            <person name="Gow N.A.R."/>
            <person name="Barrell B."/>
            <person name="Sullivan D.J."/>
            <person name="Berriman M."/>
        </authorList>
    </citation>
    <scope>NUCLEOTIDE SEQUENCE [LARGE SCALE GENOMIC DNA]</scope>
    <source>
        <strain evidence="7">CD36 / ATCC MYA-646 / CBS 7987 / NCPF 3949 / NRRL Y-17841</strain>
    </source>
</reference>
<name>B9WK88_CANDC</name>
<dbReference type="Pfam" id="PF03081">
    <property type="entry name" value="Exo70_C"/>
    <property type="match status" value="1"/>
</dbReference>
<feature type="region of interest" description="Disordered" evidence="3">
    <location>
        <begin position="462"/>
        <end position="487"/>
    </location>
</feature>
<accession>B9WK88</accession>
<evidence type="ECO:0000313" key="6">
    <source>
        <dbReference type="EMBL" id="CAX40740.1"/>
    </source>
</evidence>
<dbReference type="GO" id="GO:0006887">
    <property type="term" value="P:exocytosis"/>
    <property type="evidence" value="ECO:0007669"/>
    <property type="project" value="InterPro"/>
</dbReference>
<dbReference type="OrthoDB" id="1922221at2759"/>
<dbReference type="HOGENOM" id="CLU_010236_4_1_1"/>
<evidence type="ECO:0000313" key="7">
    <source>
        <dbReference type="Proteomes" id="UP000002605"/>
    </source>
</evidence>
<dbReference type="Proteomes" id="UP000002605">
    <property type="component" value="Chromosome 7"/>
</dbReference>
<dbReference type="KEGG" id="cdu:CD36_71870"/>
<dbReference type="GO" id="GO:0000145">
    <property type="term" value="C:exocyst"/>
    <property type="evidence" value="ECO:0007669"/>
    <property type="project" value="InterPro"/>
</dbReference>
<dbReference type="InterPro" id="IPR046364">
    <property type="entry name" value="Exo70_C"/>
</dbReference>
<evidence type="ECO:0000256" key="2">
    <source>
        <dbReference type="ARBA" id="ARBA00022448"/>
    </source>
</evidence>
<comment type="similarity">
    <text evidence="1">Belongs to the EXO70 family.</text>
</comment>
<sequence>MSYNLDVDEADVAVLNQNLIRSKELFESIGKSLHKISTKSQTASSTINPVLKQVNRLTTNKHEVENGLKLLQEVSENASKINDLENLLNNSIETTAGGIKSYLINLNQSKNLLSQIKTQSKFKQFKGILYNFENLIDRSETKVQKYYQDLINEKDPRAIIDKRDEIKLIFQYFSNPRTKSTSKGGGGGNEEYVTKLYVRARSKRLTDKLKPMEASTKPAVKANANIPYEKGSNGITKYTDVLSGEIEQELIILNECQLSTHLIGPIADESISRYNDIINKYNQAYFRTPQDIVDNVILILEVLNNLIDFKVKLKQIGLNKTLEQSNFLTTFEQYLETNSIIFKEFIQSIDNRFHNLGKFNEINTQEVIVELMSKLRRLSEFKLALLQLIKNYSIGQWLVSQPPMRFVNVFSSVIPNSQPQGNGTGDGEDDEVMQEYLLSSFYSDVIDAIMINIEIGLKKNTSGGDSLPSSSSTSTSTNATSGTSSLSLNKKSTQGFILIKNLFMLESIVNRSQYLYQSLGSLGEERILRLKNRFLKLFLDDWSHASYIIIRDMTTIATQSAQHQQSQSQQSNTIGTGGGTVTNLSNKEKDQVKDLFKNFNESFEEALFNYQKYNFGDAILKKYLSNEIKKLILNTYFKLYDKYGNSDFTKNKSKYVKYDKLNFEKLLNERL</sequence>
<protein>
    <submittedName>
        <fullName evidence="6">Exocyst complex subunit, putative</fullName>
    </submittedName>
</protein>
<dbReference type="Gene3D" id="1.20.58.1150">
    <property type="match status" value="1"/>
</dbReference>
<evidence type="ECO:0000259" key="4">
    <source>
        <dbReference type="Pfam" id="PF03081"/>
    </source>
</evidence>
<gene>
    <name evidence="5" type="ordered locus">Cd36_71870</name>
    <name evidence="6" type="ORF">CD36_71870</name>
</gene>
<feature type="domain" description="Exocyst complex subunit Exo70 C-terminal" evidence="4">
    <location>
        <begin position="232"/>
        <end position="669"/>
    </location>
</feature>
<dbReference type="Pfam" id="PF20669">
    <property type="entry name" value="Exo70_N"/>
    <property type="match status" value="1"/>
</dbReference>
<dbReference type="VEuPathDB" id="FungiDB:CD36_71870"/>
<evidence type="ECO:0000256" key="3">
    <source>
        <dbReference type="SAM" id="MobiDB-lite"/>
    </source>
</evidence>
<proteinExistence type="inferred from homology"/>
<dbReference type="Gene3D" id="1.20.1310.30">
    <property type="match status" value="1"/>
</dbReference>
<dbReference type="SUPFAM" id="SSF74788">
    <property type="entry name" value="Cullin repeat-like"/>
    <property type="match status" value="1"/>
</dbReference>
<dbReference type="EMBL" id="FM992694">
    <property type="protein sequence ID" value="CAX40740.1"/>
    <property type="molecule type" value="Genomic_DNA"/>
</dbReference>
<dbReference type="AlphaFoldDB" id="B9WK88"/>
<dbReference type="eggNOG" id="KOG2344">
    <property type="taxonomic scope" value="Eukaryota"/>
</dbReference>
<keyword evidence="2" id="KW-0813">Transport</keyword>
<evidence type="ECO:0000313" key="5">
    <source>
        <dbReference type="CGD" id="CAL0000169467"/>
    </source>
</evidence>
<dbReference type="GO" id="GO:0005546">
    <property type="term" value="F:phosphatidylinositol-4,5-bisphosphate binding"/>
    <property type="evidence" value="ECO:0007669"/>
    <property type="project" value="InterPro"/>
</dbReference>
<dbReference type="RefSeq" id="XP_002421405.1">
    <property type="nucleotide sequence ID" value="XM_002421360.1"/>
</dbReference>
<keyword evidence="7" id="KW-1185">Reference proteome</keyword>
<organism evidence="6 7">
    <name type="scientific">Candida dubliniensis (strain CD36 / ATCC MYA-646 / CBS 7987 / NCPF 3949 / NRRL Y-17841)</name>
    <name type="common">Yeast</name>
    <dbReference type="NCBI Taxonomy" id="573826"/>
    <lineage>
        <taxon>Eukaryota</taxon>
        <taxon>Fungi</taxon>
        <taxon>Dikarya</taxon>
        <taxon>Ascomycota</taxon>
        <taxon>Saccharomycotina</taxon>
        <taxon>Pichiomycetes</taxon>
        <taxon>Debaryomycetaceae</taxon>
        <taxon>Candida/Lodderomyces clade</taxon>
        <taxon>Candida</taxon>
    </lineage>
</organism>